<evidence type="ECO:0000313" key="8">
    <source>
        <dbReference type="EMBL" id="OGI56849.1"/>
    </source>
</evidence>
<organism evidence="8 9">
    <name type="scientific">Candidatus Muproteobacteria bacterium RBG_19FT_COMBO_61_10</name>
    <dbReference type="NCBI Taxonomy" id="1817761"/>
    <lineage>
        <taxon>Bacteria</taxon>
        <taxon>Pseudomonadati</taxon>
        <taxon>Pseudomonadota</taxon>
        <taxon>Candidatus Muproteobacteria</taxon>
    </lineage>
</organism>
<protein>
    <recommendedName>
        <fullName evidence="7">Lipopolysaccharide assembly protein A domain-containing protein</fullName>
    </recommendedName>
</protein>
<keyword evidence="3 6" id="KW-1133">Transmembrane helix</keyword>
<feature type="transmembrane region" description="Helical" evidence="6">
    <location>
        <begin position="42"/>
        <end position="64"/>
    </location>
</feature>
<proteinExistence type="predicted"/>
<evidence type="ECO:0000256" key="3">
    <source>
        <dbReference type="ARBA" id="ARBA00022989"/>
    </source>
</evidence>
<gene>
    <name evidence="8" type="ORF">A2V58_08645</name>
</gene>
<evidence type="ECO:0000256" key="5">
    <source>
        <dbReference type="SAM" id="Coils"/>
    </source>
</evidence>
<sequence length="98" mass="11260">MKRLVYGIMVLAIILIGVTFTTKNSQVVEMNYYFGIHWETPLSFMLLTTLTVGIALGLLASLAMQARMQRQLLQVRRENRQLEQEVNNLRALPIRDVP</sequence>
<dbReference type="Pfam" id="PF06305">
    <property type="entry name" value="LapA_dom"/>
    <property type="match status" value="1"/>
</dbReference>
<dbReference type="AlphaFoldDB" id="A0A1F6UHI9"/>
<evidence type="ECO:0000259" key="7">
    <source>
        <dbReference type="Pfam" id="PF06305"/>
    </source>
</evidence>
<evidence type="ECO:0000256" key="2">
    <source>
        <dbReference type="ARBA" id="ARBA00022692"/>
    </source>
</evidence>
<evidence type="ECO:0000313" key="9">
    <source>
        <dbReference type="Proteomes" id="UP000177950"/>
    </source>
</evidence>
<keyword evidence="4 6" id="KW-0472">Membrane</keyword>
<keyword evidence="5" id="KW-0175">Coiled coil</keyword>
<evidence type="ECO:0000256" key="4">
    <source>
        <dbReference type="ARBA" id="ARBA00023136"/>
    </source>
</evidence>
<feature type="coiled-coil region" evidence="5">
    <location>
        <begin position="65"/>
        <end position="92"/>
    </location>
</feature>
<dbReference type="Proteomes" id="UP000177950">
    <property type="component" value="Unassembled WGS sequence"/>
</dbReference>
<evidence type="ECO:0000256" key="6">
    <source>
        <dbReference type="SAM" id="Phobius"/>
    </source>
</evidence>
<comment type="caution">
    <text evidence="8">The sequence shown here is derived from an EMBL/GenBank/DDBJ whole genome shotgun (WGS) entry which is preliminary data.</text>
</comment>
<evidence type="ECO:0000256" key="1">
    <source>
        <dbReference type="ARBA" id="ARBA00022475"/>
    </source>
</evidence>
<keyword evidence="1" id="KW-1003">Cell membrane</keyword>
<name>A0A1F6UHI9_9PROT</name>
<feature type="domain" description="Lipopolysaccharide assembly protein A" evidence="7">
    <location>
        <begin position="23"/>
        <end position="87"/>
    </location>
</feature>
<reference evidence="8 9" key="1">
    <citation type="journal article" date="2016" name="Nat. Commun.">
        <title>Thousands of microbial genomes shed light on interconnected biogeochemical processes in an aquifer system.</title>
        <authorList>
            <person name="Anantharaman K."/>
            <person name="Brown C.T."/>
            <person name="Hug L.A."/>
            <person name="Sharon I."/>
            <person name="Castelle C.J."/>
            <person name="Probst A.J."/>
            <person name="Thomas B.C."/>
            <person name="Singh A."/>
            <person name="Wilkins M.J."/>
            <person name="Karaoz U."/>
            <person name="Brodie E.L."/>
            <person name="Williams K.H."/>
            <person name="Hubbard S.S."/>
            <person name="Banfield J.F."/>
        </authorList>
    </citation>
    <scope>NUCLEOTIDE SEQUENCE [LARGE SCALE GENOMIC DNA]</scope>
</reference>
<dbReference type="EMBL" id="MFSV01000168">
    <property type="protein sequence ID" value="OGI56849.1"/>
    <property type="molecule type" value="Genomic_DNA"/>
</dbReference>
<dbReference type="InterPro" id="IPR010445">
    <property type="entry name" value="LapA_dom"/>
</dbReference>
<accession>A0A1F6UHI9</accession>
<keyword evidence="2 6" id="KW-0812">Transmembrane</keyword>
<feature type="transmembrane region" description="Helical" evidence="6">
    <location>
        <begin position="5"/>
        <end position="22"/>
    </location>
</feature>
<dbReference type="GO" id="GO:0005886">
    <property type="term" value="C:plasma membrane"/>
    <property type="evidence" value="ECO:0007669"/>
    <property type="project" value="InterPro"/>
</dbReference>